<keyword evidence="11 14" id="KW-0408">Iron</keyword>
<reference evidence="16" key="1">
    <citation type="submission" date="2016-07" db="EMBL/GenBank/DDBJ databases">
        <authorList>
            <person name="Bretaudeau A."/>
        </authorList>
    </citation>
    <scope>NUCLEOTIDE SEQUENCE</scope>
    <source>
        <strain evidence="16">Rice</strain>
        <tissue evidence="16">Whole body</tissue>
    </source>
</reference>
<dbReference type="PANTHER" id="PTHR24291:SF189">
    <property type="entry name" value="CYTOCHROME P450 4C3-RELATED"/>
    <property type="match status" value="1"/>
</dbReference>
<dbReference type="GO" id="GO:0016705">
    <property type="term" value="F:oxidoreductase activity, acting on paired donors, with incorporation or reduction of molecular oxygen"/>
    <property type="evidence" value="ECO:0007669"/>
    <property type="project" value="InterPro"/>
</dbReference>
<name>A0A2H1VJB0_SPOFR</name>
<dbReference type="InterPro" id="IPR002403">
    <property type="entry name" value="Cyt_P450_E_grp-IV"/>
</dbReference>
<evidence type="ECO:0000256" key="12">
    <source>
        <dbReference type="ARBA" id="ARBA00023033"/>
    </source>
</evidence>
<keyword evidence="12 15" id="KW-0503">Monooxygenase</keyword>
<dbReference type="GO" id="GO:0005506">
    <property type="term" value="F:iron ion binding"/>
    <property type="evidence" value="ECO:0007669"/>
    <property type="project" value="InterPro"/>
</dbReference>
<evidence type="ECO:0000256" key="2">
    <source>
        <dbReference type="ARBA" id="ARBA00003690"/>
    </source>
</evidence>
<comment type="function">
    <text evidence="2">May be involved in the metabolism of insect hormones and in the breakdown of synthetic insecticides.</text>
</comment>
<evidence type="ECO:0000256" key="14">
    <source>
        <dbReference type="PIRSR" id="PIRSR602403-1"/>
    </source>
</evidence>
<dbReference type="PRINTS" id="PR00385">
    <property type="entry name" value="P450"/>
</dbReference>
<dbReference type="Pfam" id="PF00067">
    <property type="entry name" value="p450"/>
    <property type="match status" value="1"/>
</dbReference>
<comment type="cofactor">
    <cofactor evidence="1 14">
        <name>heme</name>
        <dbReference type="ChEBI" id="CHEBI:30413"/>
    </cofactor>
</comment>
<proteinExistence type="inferred from homology"/>
<evidence type="ECO:0000256" key="10">
    <source>
        <dbReference type="ARBA" id="ARBA00023002"/>
    </source>
</evidence>
<organism evidence="16">
    <name type="scientific">Spodoptera frugiperda</name>
    <name type="common">Fall armyworm</name>
    <dbReference type="NCBI Taxonomy" id="7108"/>
    <lineage>
        <taxon>Eukaryota</taxon>
        <taxon>Metazoa</taxon>
        <taxon>Ecdysozoa</taxon>
        <taxon>Arthropoda</taxon>
        <taxon>Hexapoda</taxon>
        <taxon>Insecta</taxon>
        <taxon>Pterygota</taxon>
        <taxon>Neoptera</taxon>
        <taxon>Endopterygota</taxon>
        <taxon>Lepidoptera</taxon>
        <taxon>Glossata</taxon>
        <taxon>Ditrysia</taxon>
        <taxon>Noctuoidea</taxon>
        <taxon>Noctuidae</taxon>
        <taxon>Amphipyrinae</taxon>
        <taxon>Spodoptera</taxon>
    </lineage>
</organism>
<keyword evidence="8" id="KW-0256">Endoplasmic reticulum</keyword>
<dbReference type="SUPFAM" id="SSF48264">
    <property type="entry name" value="Cytochrome P450"/>
    <property type="match status" value="1"/>
</dbReference>
<evidence type="ECO:0000256" key="4">
    <source>
        <dbReference type="ARBA" id="ARBA00004406"/>
    </source>
</evidence>
<dbReference type="PROSITE" id="PS00086">
    <property type="entry name" value="CYTOCHROME_P450"/>
    <property type="match status" value="1"/>
</dbReference>
<evidence type="ECO:0000256" key="15">
    <source>
        <dbReference type="RuleBase" id="RU000461"/>
    </source>
</evidence>
<dbReference type="GO" id="GO:0005789">
    <property type="term" value="C:endoplasmic reticulum membrane"/>
    <property type="evidence" value="ECO:0007669"/>
    <property type="project" value="UniProtKB-SubCell"/>
</dbReference>
<dbReference type="GO" id="GO:0004497">
    <property type="term" value="F:monooxygenase activity"/>
    <property type="evidence" value="ECO:0007669"/>
    <property type="project" value="UniProtKB-KW"/>
</dbReference>
<evidence type="ECO:0000256" key="6">
    <source>
        <dbReference type="ARBA" id="ARBA00022617"/>
    </source>
</evidence>
<dbReference type="InterPro" id="IPR017972">
    <property type="entry name" value="Cyt_P450_CS"/>
</dbReference>
<dbReference type="PRINTS" id="PR00465">
    <property type="entry name" value="EP450IV"/>
</dbReference>
<evidence type="ECO:0000256" key="7">
    <source>
        <dbReference type="ARBA" id="ARBA00022723"/>
    </source>
</evidence>
<keyword evidence="7 14" id="KW-0479">Metal-binding</keyword>
<protein>
    <submittedName>
        <fullName evidence="16">SFRICE_020963</fullName>
    </submittedName>
</protein>
<evidence type="ECO:0000256" key="11">
    <source>
        <dbReference type="ARBA" id="ARBA00023004"/>
    </source>
</evidence>
<keyword evidence="13" id="KW-0472">Membrane</keyword>
<evidence type="ECO:0000256" key="8">
    <source>
        <dbReference type="ARBA" id="ARBA00022824"/>
    </source>
</evidence>
<evidence type="ECO:0000256" key="1">
    <source>
        <dbReference type="ARBA" id="ARBA00001971"/>
    </source>
</evidence>
<dbReference type="InterPro" id="IPR050196">
    <property type="entry name" value="Cytochrome_P450_Monoox"/>
</dbReference>
<dbReference type="Gene3D" id="1.10.630.10">
    <property type="entry name" value="Cytochrome P450"/>
    <property type="match status" value="1"/>
</dbReference>
<comment type="subcellular location">
    <subcellularLocation>
        <location evidence="4">Endoplasmic reticulum membrane</location>
        <topology evidence="4">Peripheral membrane protein</topology>
    </subcellularLocation>
    <subcellularLocation>
        <location evidence="3">Microsome membrane</location>
        <topology evidence="3">Peripheral membrane protein</topology>
    </subcellularLocation>
</comment>
<feature type="binding site" description="axial binding residue" evidence="14">
    <location>
        <position position="411"/>
    </location>
    <ligand>
        <name>heme</name>
        <dbReference type="ChEBI" id="CHEBI:30413"/>
    </ligand>
    <ligandPart>
        <name>Fe</name>
        <dbReference type="ChEBI" id="CHEBI:18248"/>
    </ligandPart>
</feature>
<dbReference type="GO" id="GO:0020037">
    <property type="term" value="F:heme binding"/>
    <property type="evidence" value="ECO:0007669"/>
    <property type="project" value="InterPro"/>
</dbReference>
<evidence type="ECO:0000256" key="3">
    <source>
        <dbReference type="ARBA" id="ARBA00004174"/>
    </source>
</evidence>
<evidence type="ECO:0000256" key="5">
    <source>
        <dbReference type="ARBA" id="ARBA00010617"/>
    </source>
</evidence>
<evidence type="ECO:0000313" key="16">
    <source>
        <dbReference type="EMBL" id="SOQ40886.1"/>
    </source>
</evidence>
<comment type="similarity">
    <text evidence="5 15">Belongs to the cytochrome P450 family.</text>
</comment>
<keyword evidence="9" id="KW-0492">Microsome</keyword>
<accession>A0A2H1VJB0</accession>
<gene>
    <name evidence="16" type="ORF">SFRICE_020963</name>
</gene>
<dbReference type="AlphaFoldDB" id="A0A2H1VJB0"/>
<keyword evidence="6 14" id="KW-0349">Heme</keyword>
<dbReference type="PANTHER" id="PTHR24291">
    <property type="entry name" value="CYTOCHROME P450 FAMILY 4"/>
    <property type="match status" value="1"/>
</dbReference>
<sequence>MVVAVYLICFVVISVWLWVRSRRLMPPVVPGALPLIGHMHRFLGLESIWNTIEETSKFSLENGGISILKICEHNVYMLTDPDLSLMAFNISLNKMFLYHFTKDLMGNGLVTSDAQTWKIHRKLINPAFNQQVLNSFINEMNVQSKWLVSELSTKLGKSVNVRKPLIKFTMNITSRISLGLNAEDQTLIDKDYAHAFEVLSVIYYERGTKPWLHVPFIFNRSALKRKQDKLTETLTNILNPFKPLLNHLLYLADEQNAFSDTEIREHLNTFVIAAYDTSTVSLTLLLMMIGWHKGVQERVYNEIQEVLNNEDRDFTKNDLPKLVYLEAVIKETLRCYPTIPIIGRQVDVDMKLGKYTIPAGSSCGVSLHGIHRHPMWGPDADQFNPDRWLDPGRLPNLANAFVAFGVGKRYCIGKSFSHLNILPKWLQVRLQGASGSIPGSDEVLLDFFRLFENVLVVARSLEMCPVYGNRLTAHNIRDVQYRIFEFLSVSLSIHVSGLNSKIIAWIYFKGDG</sequence>
<evidence type="ECO:0000256" key="9">
    <source>
        <dbReference type="ARBA" id="ARBA00022848"/>
    </source>
</evidence>
<dbReference type="InterPro" id="IPR001128">
    <property type="entry name" value="Cyt_P450"/>
</dbReference>
<keyword evidence="10 15" id="KW-0560">Oxidoreductase</keyword>
<dbReference type="EMBL" id="ODYU01002870">
    <property type="protein sequence ID" value="SOQ40886.1"/>
    <property type="molecule type" value="Genomic_DNA"/>
</dbReference>
<evidence type="ECO:0000256" key="13">
    <source>
        <dbReference type="ARBA" id="ARBA00023136"/>
    </source>
</evidence>
<dbReference type="InterPro" id="IPR036396">
    <property type="entry name" value="Cyt_P450_sf"/>
</dbReference>